<protein>
    <submittedName>
        <fullName evidence="1">Uncharacterized protein</fullName>
    </submittedName>
</protein>
<evidence type="ECO:0000313" key="1">
    <source>
        <dbReference type="EMBL" id="BCE83794.1"/>
    </source>
</evidence>
<dbReference type="EMBL" id="AP023098">
    <property type="protein sequence ID" value="BCE83794.1"/>
    <property type="molecule type" value="Genomic_DNA"/>
</dbReference>
<proteinExistence type="predicted"/>
<accession>A0A810C6D2</accession>
<reference evidence="1" key="1">
    <citation type="submission" date="2020-05" db="EMBL/GenBank/DDBJ databases">
        <title>Complete genome sequence of Bradyrhizobium diazoefficiens XF9 isolated from soybean nodule.</title>
        <authorList>
            <person name="Noda R."/>
            <person name="Kakizaki K."/>
            <person name="Minamisawa K."/>
        </authorList>
    </citation>
    <scope>NUCLEOTIDE SEQUENCE</scope>
    <source>
        <strain evidence="1">XF9</strain>
    </source>
</reference>
<dbReference type="AlphaFoldDB" id="A0A810C6D2"/>
<organism evidence="1">
    <name type="scientific">Bradyrhizobium diazoefficiens</name>
    <dbReference type="NCBI Taxonomy" id="1355477"/>
    <lineage>
        <taxon>Bacteria</taxon>
        <taxon>Pseudomonadati</taxon>
        <taxon>Pseudomonadota</taxon>
        <taxon>Alphaproteobacteria</taxon>
        <taxon>Hyphomicrobiales</taxon>
        <taxon>Nitrobacteraceae</taxon>
        <taxon>Bradyrhizobium</taxon>
    </lineage>
</organism>
<sequence>MLLTAESGNFEPILDLTLKPGALLPNKGLASDEARKEMDAKNNRLQIGIPQVIDLQKLAAAPGEKAFDFTAFNADFRLVRLACGFLPDKGCRYVWARLSIDLVGLGDNQNEQVIAFDMFPLNVERQTTVKRGYEIAPTLKLSFGEAALKASRSDETIVYEPQLSGAGLLTSQPSWTFKSNDRDGLLGSRELFLVVKLPKGKRCGARFGIAAESQGRFGPIPLRRVGEVGAPRDLIELKPE</sequence>
<gene>
    <name evidence="1" type="ORF">XF9B_52150</name>
</gene>
<name>A0A810C6D2_9BRAD</name>